<dbReference type="PROSITE" id="PS00758">
    <property type="entry name" value="ARGE_DAPE_CPG2_1"/>
    <property type="match status" value="1"/>
</dbReference>
<dbReference type="NCBIfam" id="TIGR01882">
    <property type="entry name" value="peptidase-T"/>
    <property type="match status" value="1"/>
</dbReference>
<keyword evidence="6 9" id="KW-0378">Hydrolase</keyword>
<feature type="active site" evidence="9 10">
    <location>
        <position position="80"/>
    </location>
</feature>
<dbReference type="PROSITE" id="PS00759">
    <property type="entry name" value="ARGE_DAPE_CPG2_2"/>
    <property type="match status" value="1"/>
</dbReference>
<feature type="domain" description="Peptidase M20 dimerisation" evidence="12">
    <location>
        <begin position="207"/>
        <end position="310"/>
    </location>
</feature>
<comment type="function">
    <text evidence="9">Cleaves the N-terminal amino acid of tripeptides.</text>
</comment>
<dbReference type="CDD" id="cd03892">
    <property type="entry name" value="M20_peptT"/>
    <property type="match status" value="1"/>
</dbReference>
<evidence type="ECO:0000256" key="4">
    <source>
        <dbReference type="ARBA" id="ARBA00022670"/>
    </source>
</evidence>
<dbReference type="OrthoDB" id="9804934at2"/>
<keyword evidence="14" id="KW-1185">Reference proteome</keyword>
<evidence type="ECO:0000256" key="3">
    <source>
        <dbReference type="ARBA" id="ARBA00022438"/>
    </source>
</evidence>
<keyword evidence="9" id="KW-0963">Cytoplasm</keyword>
<dbReference type="EC" id="3.4.11.4" evidence="9"/>
<dbReference type="PANTHER" id="PTHR42994:SF1">
    <property type="entry name" value="PEPTIDASE T"/>
    <property type="match status" value="1"/>
</dbReference>
<proteinExistence type="inferred from homology"/>
<keyword evidence="5 9" id="KW-0479">Metal-binding</keyword>
<dbReference type="GO" id="GO:0043171">
    <property type="term" value="P:peptide catabolic process"/>
    <property type="evidence" value="ECO:0007669"/>
    <property type="project" value="UniProtKB-UniRule"/>
</dbReference>
<comment type="catalytic activity">
    <reaction evidence="1 9">
        <text>Release of the N-terminal residue from a tripeptide.</text>
        <dbReference type="EC" id="3.4.11.4"/>
    </reaction>
</comment>
<dbReference type="HAMAP" id="MF_00550">
    <property type="entry name" value="Aminopeptidase_M20"/>
    <property type="match status" value="1"/>
</dbReference>
<feature type="binding site" evidence="9 11">
    <location>
        <position position="141"/>
    </location>
    <ligand>
        <name>Zn(2+)</name>
        <dbReference type="ChEBI" id="CHEBI:29105"/>
        <label>2</label>
    </ligand>
</feature>
<dbReference type="Gene3D" id="3.30.70.360">
    <property type="match status" value="1"/>
</dbReference>
<evidence type="ECO:0000256" key="11">
    <source>
        <dbReference type="PIRSR" id="PIRSR037215-2"/>
    </source>
</evidence>
<evidence type="ECO:0000259" key="12">
    <source>
        <dbReference type="Pfam" id="PF07687"/>
    </source>
</evidence>
<protein>
    <recommendedName>
        <fullName evidence="9">Peptidase T</fullName>
        <ecNumber evidence="9">3.4.11.4</ecNumber>
    </recommendedName>
    <alternativeName>
        <fullName evidence="9">Aminotripeptidase</fullName>
        <shortName evidence="9">Tripeptidase</shortName>
    </alternativeName>
    <alternativeName>
        <fullName evidence="9">Tripeptide aminopeptidase</fullName>
    </alternativeName>
</protein>
<keyword evidence="4 9" id="KW-0645">Protease</keyword>
<dbReference type="InterPro" id="IPR011650">
    <property type="entry name" value="Peptidase_M20_dimer"/>
</dbReference>
<accession>A0A0P6XMR1</accession>
<name>A0A0P6XMR1_9CHLR</name>
<dbReference type="PATRIC" id="fig|1134406.4.peg.912"/>
<dbReference type="STRING" id="1134406.ADN00_11080"/>
<dbReference type="SUPFAM" id="SSF55031">
    <property type="entry name" value="Bacterial exopeptidase dimerisation domain"/>
    <property type="match status" value="1"/>
</dbReference>
<evidence type="ECO:0000256" key="6">
    <source>
        <dbReference type="ARBA" id="ARBA00022801"/>
    </source>
</evidence>
<dbReference type="Gene3D" id="3.40.630.10">
    <property type="entry name" value="Zn peptidases"/>
    <property type="match status" value="1"/>
</dbReference>
<comment type="subcellular location">
    <subcellularLocation>
        <location evidence="9">Cytoplasm</location>
    </subcellularLocation>
</comment>
<dbReference type="GO" id="GO:0005829">
    <property type="term" value="C:cytosol"/>
    <property type="evidence" value="ECO:0007669"/>
    <property type="project" value="TreeGrafter"/>
</dbReference>
<dbReference type="InterPro" id="IPR001261">
    <property type="entry name" value="ArgE/DapE_CS"/>
</dbReference>
<keyword evidence="3 9" id="KW-0031">Aminopeptidase</keyword>
<keyword evidence="8 9" id="KW-0482">Metalloprotease</keyword>
<organism evidence="13 14">
    <name type="scientific">Ornatilinea apprima</name>
    <dbReference type="NCBI Taxonomy" id="1134406"/>
    <lineage>
        <taxon>Bacteria</taxon>
        <taxon>Bacillati</taxon>
        <taxon>Chloroflexota</taxon>
        <taxon>Anaerolineae</taxon>
        <taxon>Anaerolineales</taxon>
        <taxon>Anaerolineaceae</taxon>
        <taxon>Ornatilinea</taxon>
    </lineage>
</organism>
<dbReference type="SUPFAM" id="SSF53187">
    <property type="entry name" value="Zn-dependent exopeptidases"/>
    <property type="match status" value="1"/>
</dbReference>
<feature type="active site" description="Proton acceptor" evidence="9 10">
    <location>
        <position position="175"/>
    </location>
</feature>
<dbReference type="AlphaFoldDB" id="A0A0P6XMR1"/>
<dbReference type="GO" id="GO:0045148">
    <property type="term" value="F:tripeptide aminopeptidase activity"/>
    <property type="evidence" value="ECO:0007669"/>
    <property type="project" value="UniProtKB-UniRule"/>
</dbReference>
<comment type="similarity">
    <text evidence="2 9">Belongs to the peptidase M20B family.</text>
</comment>
<gene>
    <name evidence="9" type="primary">pepT</name>
    <name evidence="13" type="ORF">ADN00_11080</name>
</gene>
<dbReference type="GO" id="GO:0006508">
    <property type="term" value="P:proteolysis"/>
    <property type="evidence" value="ECO:0007669"/>
    <property type="project" value="UniProtKB-UniRule"/>
</dbReference>
<feature type="binding site" evidence="9 11">
    <location>
        <position position="380"/>
    </location>
    <ligand>
        <name>Zn(2+)</name>
        <dbReference type="ChEBI" id="CHEBI:29105"/>
        <label>2</label>
    </ligand>
</feature>
<dbReference type="RefSeq" id="WP_075063077.1">
    <property type="nucleotide sequence ID" value="NZ_LGCL01000025.1"/>
</dbReference>
<dbReference type="PANTHER" id="PTHR42994">
    <property type="entry name" value="PEPTIDASE T"/>
    <property type="match status" value="1"/>
</dbReference>
<dbReference type="GO" id="GO:0008270">
    <property type="term" value="F:zinc ion binding"/>
    <property type="evidence" value="ECO:0007669"/>
    <property type="project" value="UniProtKB-UniRule"/>
</dbReference>
<feature type="binding site" evidence="9 11">
    <location>
        <position position="198"/>
    </location>
    <ligand>
        <name>Zn(2+)</name>
        <dbReference type="ChEBI" id="CHEBI:29105"/>
        <label>1</label>
    </ligand>
</feature>
<feature type="binding site" evidence="9 11">
    <location>
        <position position="176"/>
    </location>
    <ligand>
        <name>Zn(2+)</name>
        <dbReference type="ChEBI" id="CHEBI:29105"/>
        <label>2</label>
    </ligand>
</feature>
<dbReference type="PIRSF" id="PIRSF037215">
    <property type="entry name" value="Peptidase_M20B"/>
    <property type="match status" value="1"/>
</dbReference>
<dbReference type="Pfam" id="PF07687">
    <property type="entry name" value="M20_dimer"/>
    <property type="match status" value="1"/>
</dbReference>
<evidence type="ECO:0000256" key="1">
    <source>
        <dbReference type="ARBA" id="ARBA00000870"/>
    </source>
</evidence>
<evidence type="ECO:0000256" key="10">
    <source>
        <dbReference type="PIRSR" id="PIRSR037215-1"/>
    </source>
</evidence>
<dbReference type="EMBL" id="LGCL01000025">
    <property type="protein sequence ID" value="KPL76508.1"/>
    <property type="molecule type" value="Genomic_DNA"/>
</dbReference>
<evidence type="ECO:0000313" key="13">
    <source>
        <dbReference type="EMBL" id="KPL76508.1"/>
    </source>
</evidence>
<evidence type="ECO:0000256" key="7">
    <source>
        <dbReference type="ARBA" id="ARBA00022833"/>
    </source>
</evidence>
<feature type="binding site" evidence="9 11">
    <location>
        <position position="141"/>
    </location>
    <ligand>
        <name>Zn(2+)</name>
        <dbReference type="ChEBI" id="CHEBI:29105"/>
        <label>1</label>
    </ligand>
</feature>
<reference evidence="13 14" key="1">
    <citation type="submission" date="2015-07" db="EMBL/GenBank/DDBJ databases">
        <title>Genome sequence of Ornatilinea apprima DSM 23815.</title>
        <authorList>
            <person name="Hemp J."/>
            <person name="Ward L.M."/>
            <person name="Pace L.A."/>
            <person name="Fischer W.W."/>
        </authorList>
    </citation>
    <scope>NUCLEOTIDE SEQUENCE [LARGE SCALE GENOMIC DNA]</scope>
    <source>
        <strain evidence="13 14">P3M-1</strain>
    </source>
</reference>
<evidence type="ECO:0000256" key="2">
    <source>
        <dbReference type="ARBA" id="ARBA00009692"/>
    </source>
</evidence>
<feature type="binding site" evidence="9 11">
    <location>
        <position position="78"/>
    </location>
    <ligand>
        <name>Zn(2+)</name>
        <dbReference type="ChEBI" id="CHEBI:29105"/>
        <label>1</label>
    </ligand>
</feature>
<dbReference type="InterPro" id="IPR002933">
    <property type="entry name" value="Peptidase_M20"/>
</dbReference>
<sequence>MTNVVEKFLRYVKIDTQSLMDQPTFPSTQKQFDLANLVVAELKQMGLEEVTLDENGYVMATLPATTDRPLPTIGLIAHMDTSQDFSGANVKPQFVEKYDGGDIVLNAAENIVLSPAEFPELLDYVGQELITTDGTTLLGADDKAGVAEILTAVEYLAQHPEMEHGKIRVGITPDEEIGHGADRFDVQKFAADFAYTVDGGEIGALEYENFNAAMARVTIQGRGVHPGSAKNKMINAALVGIELNEMLPVNMRPEYAEGYEGFFHLWRFTADVDHAEMIYLIRDHNRDLYEEKKHLLKSAAQYLNEKYPAGTVDLVIQDQYFNMKEKIAPVMHIIETAKQAMREVGIEPHEVPIRGGTDGARLSFMGLPCPNLFTGGHNFHGRYEFIPTHSMQKAVEVILKIVELYARPAA</sequence>
<dbReference type="InterPro" id="IPR010161">
    <property type="entry name" value="Peptidase_M20B"/>
</dbReference>
<dbReference type="InterPro" id="IPR036264">
    <property type="entry name" value="Bact_exopeptidase_dim_dom"/>
</dbReference>
<dbReference type="Proteomes" id="UP000050417">
    <property type="component" value="Unassembled WGS sequence"/>
</dbReference>
<comment type="cofactor">
    <cofactor evidence="9 11">
        <name>Zn(2+)</name>
        <dbReference type="ChEBI" id="CHEBI:29105"/>
    </cofactor>
    <text evidence="9 11">Binds 2 Zn(2+) ions per subunit.</text>
</comment>
<evidence type="ECO:0000313" key="14">
    <source>
        <dbReference type="Proteomes" id="UP000050417"/>
    </source>
</evidence>
<dbReference type="Pfam" id="PF01546">
    <property type="entry name" value="Peptidase_M20"/>
    <property type="match status" value="1"/>
</dbReference>
<evidence type="ECO:0000256" key="9">
    <source>
        <dbReference type="HAMAP-Rule" id="MF_00550"/>
    </source>
</evidence>
<comment type="caution">
    <text evidence="13">The sequence shown here is derived from an EMBL/GenBank/DDBJ whole genome shotgun (WGS) entry which is preliminary data.</text>
</comment>
<dbReference type="GO" id="GO:0008237">
    <property type="term" value="F:metallopeptidase activity"/>
    <property type="evidence" value="ECO:0007669"/>
    <property type="project" value="UniProtKB-KW"/>
</dbReference>
<evidence type="ECO:0000256" key="8">
    <source>
        <dbReference type="ARBA" id="ARBA00023049"/>
    </source>
</evidence>
<dbReference type="NCBIfam" id="NF009920">
    <property type="entry name" value="PRK13381.1"/>
    <property type="match status" value="1"/>
</dbReference>
<dbReference type="NCBIfam" id="NF003976">
    <property type="entry name" value="PRK05469.1"/>
    <property type="match status" value="1"/>
</dbReference>
<keyword evidence="7 9" id="KW-0862">Zinc</keyword>
<evidence type="ECO:0000256" key="5">
    <source>
        <dbReference type="ARBA" id="ARBA00022723"/>
    </source>
</evidence>